<protein>
    <submittedName>
        <fullName evidence="2">Uncharacterized protein</fullName>
    </submittedName>
</protein>
<keyword evidence="3" id="KW-1185">Reference proteome</keyword>
<dbReference type="EMBL" id="JARAKH010000039">
    <property type="protein sequence ID" value="KAK8382671.1"/>
    <property type="molecule type" value="Genomic_DNA"/>
</dbReference>
<accession>A0AAW0T6V4</accession>
<organism evidence="2 3">
    <name type="scientific">Scylla paramamosain</name>
    <name type="common">Mud crab</name>
    <dbReference type="NCBI Taxonomy" id="85552"/>
    <lineage>
        <taxon>Eukaryota</taxon>
        <taxon>Metazoa</taxon>
        <taxon>Ecdysozoa</taxon>
        <taxon>Arthropoda</taxon>
        <taxon>Crustacea</taxon>
        <taxon>Multicrustacea</taxon>
        <taxon>Malacostraca</taxon>
        <taxon>Eumalacostraca</taxon>
        <taxon>Eucarida</taxon>
        <taxon>Decapoda</taxon>
        <taxon>Pleocyemata</taxon>
        <taxon>Brachyura</taxon>
        <taxon>Eubrachyura</taxon>
        <taxon>Portunoidea</taxon>
        <taxon>Portunidae</taxon>
        <taxon>Portuninae</taxon>
        <taxon>Scylla</taxon>
    </lineage>
</organism>
<gene>
    <name evidence="2" type="ORF">O3P69_015473</name>
</gene>
<dbReference type="Proteomes" id="UP001487740">
    <property type="component" value="Unassembled WGS sequence"/>
</dbReference>
<evidence type="ECO:0000313" key="3">
    <source>
        <dbReference type="Proteomes" id="UP001487740"/>
    </source>
</evidence>
<feature type="region of interest" description="Disordered" evidence="1">
    <location>
        <begin position="1"/>
        <end position="49"/>
    </location>
</feature>
<dbReference type="AlphaFoldDB" id="A0AAW0T6V4"/>
<proteinExistence type="predicted"/>
<feature type="compositionally biased region" description="Acidic residues" evidence="1">
    <location>
        <begin position="1"/>
        <end position="13"/>
    </location>
</feature>
<evidence type="ECO:0000313" key="2">
    <source>
        <dbReference type="EMBL" id="KAK8382671.1"/>
    </source>
</evidence>
<reference evidence="2 3" key="1">
    <citation type="submission" date="2023-03" db="EMBL/GenBank/DDBJ databases">
        <title>High-quality genome of Scylla paramamosain provides insights in environmental adaptation.</title>
        <authorList>
            <person name="Zhang L."/>
        </authorList>
    </citation>
    <scope>NUCLEOTIDE SEQUENCE [LARGE SCALE GENOMIC DNA]</scope>
    <source>
        <strain evidence="2">LZ_2023a</strain>
        <tissue evidence="2">Muscle</tissue>
    </source>
</reference>
<evidence type="ECO:0000256" key="1">
    <source>
        <dbReference type="SAM" id="MobiDB-lite"/>
    </source>
</evidence>
<feature type="compositionally biased region" description="Basic and acidic residues" evidence="1">
    <location>
        <begin position="21"/>
        <end position="43"/>
    </location>
</feature>
<name>A0AAW0T6V4_SCYPA</name>
<comment type="caution">
    <text evidence="2">The sequence shown here is derived from an EMBL/GenBank/DDBJ whole genome shotgun (WGS) entry which is preliminary data.</text>
</comment>
<sequence>MEVLLESDEEEASLLEQMDQQETKQDTWEVQARQHDASNETAKRIQGSSEVLPRDEYSRAPEVYFCCHFCKQKYPLTKDRIPDINKHMNPSNRYNQVLKIPERLSSSFRENVSWSVMVAKDKSKALQDDPHSRAAPVVTRLTRRVSMAAQYRRLWPLHIKIDAVGVILSLTDAPSY</sequence>